<evidence type="ECO:0000259" key="3">
    <source>
        <dbReference type="Pfam" id="PF06761"/>
    </source>
</evidence>
<reference evidence="6" key="1">
    <citation type="journal article" date="2019" name="Int. J. Syst. Evol. Microbiol.">
        <title>The Global Catalogue of Microorganisms (GCM) 10K type strain sequencing project: providing services to taxonomists for standard genome sequencing and annotation.</title>
        <authorList>
            <consortium name="The Broad Institute Genomics Platform"/>
            <consortium name="The Broad Institute Genome Sequencing Center for Infectious Disease"/>
            <person name="Wu L."/>
            <person name="Ma J."/>
        </authorList>
    </citation>
    <scope>NUCLEOTIDE SEQUENCE [LARGE SCALE GENOMIC DNA]</scope>
    <source>
        <strain evidence="6">NBRC 112502</strain>
    </source>
</reference>
<dbReference type="CDD" id="cd00882">
    <property type="entry name" value="Ras_like_GTPase"/>
    <property type="match status" value="1"/>
</dbReference>
<dbReference type="InterPro" id="IPR010623">
    <property type="entry name" value="IcmF_C"/>
</dbReference>
<dbReference type="InterPro" id="IPR053156">
    <property type="entry name" value="T6SS_TssM-like"/>
</dbReference>
<name>A0ABQ5ZZM0_9PROT</name>
<dbReference type="InterPro" id="IPR025743">
    <property type="entry name" value="TssM1_N"/>
</dbReference>
<accession>A0ABQ5ZZM0</accession>
<protein>
    <submittedName>
        <fullName evidence="5">Type VI secretion protein IcmF</fullName>
    </submittedName>
</protein>
<feature type="domain" description="Type VI secretion system IcmF C-terminal" evidence="2">
    <location>
        <begin position="1053"/>
        <end position="1159"/>
    </location>
</feature>
<dbReference type="Pfam" id="PF06761">
    <property type="entry name" value="IcmF-related"/>
    <property type="match status" value="1"/>
</dbReference>
<dbReference type="Gene3D" id="3.40.50.300">
    <property type="entry name" value="P-loop containing nucleotide triphosphate hydrolases"/>
    <property type="match status" value="1"/>
</dbReference>
<dbReference type="InterPro" id="IPR027417">
    <property type="entry name" value="P-loop_NTPase"/>
</dbReference>
<feature type="domain" description="Type VI secretion system component TssM1 N-terminal" evidence="4">
    <location>
        <begin position="187"/>
        <end position="445"/>
    </location>
</feature>
<dbReference type="InterPro" id="IPR009612">
    <property type="entry name" value="IcmF-rel"/>
</dbReference>
<evidence type="ECO:0000313" key="5">
    <source>
        <dbReference type="EMBL" id="GLR65661.1"/>
    </source>
</evidence>
<comment type="caution">
    <text evidence="5">The sequence shown here is derived from an EMBL/GenBank/DDBJ whole genome shotgun (WGS) entry which is preliminary data.</text>
</comment>
<keyword evidence="1" id="KW-1133">Transmembrane helix</keyword>
<evidence type="ECO:0000259" key="4">
    <source>
        <dbReference type="Pfam" id="PF14331"/>
    </source>
</evidence>
<dbReference type="NCBIfam" id="TIGR03348">
    <property type="entry name" value="VI_IcmF"/>
    <property type="match status" value="1"/>
</dbReference>
<dbReference type="SUPFAM" id="SSF52540">
    <property type="entry name" value="P-loop containing nucleoside triphosphate hydrolases"/>
    <property type="match status" value="1"/>
</dbReference>
<dbReference type="Pfam" id="PF14331">
    <property type="entry name" value="IcmF-related_N"/>
    <property type="match status" value="1"/>
</dbReference>
<gene>
    <name evidence="5" type="primary">icmF1</name>
    <name evidence="5" type="ORF">GCM10010909_03390</name>
</gene>
<evidence type="ECO:0000256" key="1">
    <source>
        <dbReference type="SAM" id="Phobius"/>
    </source>
</evidence>
<feature type="transmembrane region" description="Helical" evidence="1">
    <location>
        <begin position="436"/>
        <end position="459"/>
    </location>
</feature>
<dbReference type="EMBL" id="BSOS01000006">
    <property type="protein sequence ID" value="GLR65661.1"/>
    <property type="molecule type" value="Genomic_DNA"/>
</dbReference>
<feature type="domain" description="IcmF-related" evidence="3">
    <location>
        <begin position="499"/>
        <end position="799"/>
    </location>
</feature>
<feature type="transmembrane region" description="Helical" evidence="1">
    <location>
        <begin position="12"/>
        <end position="33"/>
    </location>
</feature>
<proteinExistence type="predicted"/>
<organism evidence="5 6">
    <name type="scientific">Acidocella aquatica</name>
    <dbReference type="NCBI Taxonomy" id="1922313"/>
    <lineage>
        <taxon>Bacteria</taxon>
        <taxon>Pseudomonadati</taxon>
        <taxon>Pseudomonadota</taxon>
        <taxon>Alphaproteobacteria</taxon>
        <taxon>Acetobacterales</taxon>
        <taxon>Acidocellaceae</taxon>
        <taxon>Acidocella</taxon>
    </lineage>
</organism>
<sequence>MSKVLSFLASRWFLSFIGAAVLAALVWFFAPFVAALAGWVIRLVIILVIFAVWLGINLLLSRRRAMREAQLAAGVAATGPAARDTAAAEELAAMGEKLKTSLALLRKARGTKGYIYEQPWYVIIGPPGAGKTTALLNAGLKFPLAAELGQGAVAGVGGTRLCDWWFTEDAVLIDTAGRYTTQDSDASVDKAGWEGFLDLLKRTRERQALNGVMVAISLADIASAPREERLAHARAIRKRIKEITERLNLKLPVYALLTKADLLAGFTEFFDNLDAEKRGQVWGVTFPAEGGGQSGPAGAFAGEFSALAARLDERLIDLLQGERSPDRRALIAGFPAQVASLAAPLNEFMQEAFGGSSLDPAPYLRGVYMTSGTQEGTPIDRLTGALARAFGIDQRRAPSLRAASGRSYFLSRLLRDVIFNEAMLGSANPAATRKRLMLRAGGFAAVGMVFLGLLAGLVVSRAHNASAIAASNAALATYTTTAQALPLNPVQDPNMLTILPMLDQARDMPFSQGDTSAHGGMGFGLNQSGKLRAGASALYHNALDNAMLPRLILQLESEMRGGFDRPEFLYQATRVYLMLGGQGPLDKTLVEAWMKLDWQRLYPGLAAQPVRDDLMQHLVALLGAPLPPVPLDGALVESARATFSRVSVAERVYSRIRDSAAAAQMAPWVPGDAMGAAGAGLFTRASGKPLTEGVPGFYTPTGFHLVLLPALTHAAQDVANESWVLGTTQQVDPNSPDMLNLEQNVIKLYEQDYETQWNAMLGDLNLAPASNIGQATQNLYVLSSPQSPMQKLLSSIVTQLQLSKAPALPAGAQAAATKALPGASAVSAETAALQGLMTPAATGAAPALPGAEVDAYYAPLINYVGTGTGAPISLTLNLMNSLQQQLAQLAASVPGSGAPAAPAAGGDPASLLQGEAVNDPQPVSRWLQTLVANANALRGGSAAQAAAAAFNGAGGPGQLCVQAVAGRYPFVPSSSTDIPLGDFSHLFAPNGMIDTFFSQQVRQFVDMSGPTWRIQAVNGVTPPISQGALAEFQRAENIKQLFFASSAQPAVQFSITPTSLDAGAAQVSIELGALTVSYAHGPPVPTQISWPGTDGMQTARLIITPAAGGNPVEIDASGPWALFRLFAQGSLTEAGSSDQYTLTFNQGGHTASFSISANSVLNPFAPGVLTDFRCPSLHG</sequence>
<evidence type="ECO:0000259" key="2">
    <source>
        <dbReference type="Pfam" id="PF06744"/>
    </source>
</evidence>
<dbReference type="Pfam" id="PF06744">
    <property type="entry name" value="IcmF_C"/>
    <property type="match status" value="1"/>
</dbReference>
<dbReference type="Proteomes" id="UP001156641">
    <property type="component" value="Unassembled WGS sequence"/>
</dbReference>
<dbReference type="PANTHER" id="PTHR36153">
    <property type="entry name" value="INNER MEMBRANE PROTEIN-RELATED"/>
    <property type="match status" value="1"/>
</dbReference>
<feature type="transmembrane region" description="Helical" evidence="1">
    <location>
        <begin position="39"/>
        <end position="60"/>
    </location>
</feature>
<keyword evidence="1" id="KW-0812">Transmembrane</keyword>
<dbReference type="RefSeq" id="WP_284256172.1">
    <property type="nucleotide sequence ID" value="NZ_BSOS01000006.1"/>
</dbReference>
<dbReference type="PANTHER" id="PTHR36153:SF1">
    <property type="entry name" value="TYPE VI SECRETION SYSTEM COMPONENT TSSM1"/>
    <property type="match status" value="1"/>
</dbReference>
<dbReference type="InterPro" id="IPR017731">
    <property type="entry name" value="TssM1-like"/>
</dbReference>
<keyword evidence="6" id="KW-1185">Reference proteome</keyword>
<evidence type="ECO:0000313" key="6">
    <source>
        <dbReference type="Proteomes" id="UP001156641"/>
    </source>
</evidence>
<keyword evidence="1" id="KW-0472">Membrane</keyword>